<evidence type="ECO:0000313" key="8">
    <source>
        <dbReference type="Proteomes" id="UP001470230"/>
    </source>
</evidence>
<dbReference type="PANTHER" id="PTHR44329">
    <property type="entry name" value="SERINE/THREONINE-PROTEIN KINASE TNNI3K-RELATED"/>
    <property type="match status" value="1"/>
</dbReference>
<dbReference type="PROSITE" id="PS50011">
    <property type="entry name" value="PROTEIN_KINASE_DOM"/>
    <property type="match status" value="1"/>
</dbReference>
<feature type="compositionally biased region" description="Basic and acidic residues" evidence="5">
    <location>
        <begin position="333"/>
        <end position="342"/>
    </location>
</feature>
<evidence type="ECO:0000256" key="1">
    <source>
        <dbReference type="ARBA" id="ARBA00022527"/>
    </source>
</evidence>
<feature type="binding site" evidence="4">
    <location>
        <position position="41"/>
    </location>
    <ligand>
        <name>ATP</name>
        <dbReference type="ChEBI" id="CHEBI:30616"/>
    </ligand>
</feature>
<dbReference type="PRINTS" id="PR00109">
    <property type="entry name" value="TYRKINASE"/>
</dbReference>
<dbReference type="InterPro" id="IPR011990">
    <property type="entry name" value="TPR-like_helical_dom_sf"/>
</dbReference>
<dbReference type="SUPFAM" id="SSF81901">
    <property type="entry name" value="HCP-like"/>
    <property type="match status" value="1"/>
</dbReference>
<dbReference type="Pfam" id="PF07714">
    <property type="entry name" value="PK_Tyr_Ser-Thr"/>
    <property type="match status" value="1"/>
</dbReference>
<dbReference type="PANTHER" id="PTHR44329:SF214">
    <property type="entry name" value="PROTEIN KINASE DOMAIN-CONTAINING PROTEIN"/>
    <property type="match status" value="1"/>
</dbReference>
<dbReference type="PROSITE" id="PS00107">
    <property type="entry name" value="PROTEIN_KINASE_ATP"/>
    <property type="match status" value="1"/>
</dbReference>
<organism evidence="7 8">
    <name type="scientific">Tritrichomonas musculus</name>
    <dbReference type="NCBI Taxonomy" id="1915356"/>
    <lineage>
        <taxon>Eukaryota</taxon>
        <taxon>Metamonada</taxon>
        <taxon>Parabasalia</taxon>
        <taxon>Tritrichomonadida</taxon>
        <taxon>Tritrichomonadidae</taxon>
        <taxon>Tritrichomonas</taxon>
    </lineage>
</organism>
<feature type="compositionally biased region" description="Low complexity" evidence="5">
    <location>
        <begin position="421"/>
        <end position="438"/>
    </location>
</feature>
<dbReference type="Proteomes" id="UP001470230">
    <property type="component" value="Unassembled WGS sequence"/>
</dbReference>
<evidence type="ECO:0000256" key="2">
    <source>
        <dbReference type="ARBA" id="ARBA00022741"/>
    </source>
</evidence>
<keyword evidence="2 4" id="KW-0547">Nucleotide-binding</keyword>
<dbReference type="EMBL" id="JAPFFF010000012">
    <property type="protein sequence ID" value="KAK8876560.1"/>
    <property type="molecule type" value="Genomic_DNA"/>
</dbReference>
<protein>
    <recommendedName>
        <fullName evidence="6">Protein kinase domain-containing protein</fullName>
    </recommendedName>
</protein>
<dbReference type="InterPro" id="IPR017441">
    <property type="entry name" value="Protein_kinase_ATP_BS"/>
</dbReference>
<gene>
    <name evidence="7" type="ORF">M9Y10_006777</name>
</gene>
<keyword evidence="8" id="KW-1185">Reference proteome</keyword>
<dbReference type="SMART" id="SM00671">
    <property type="entry name" value="SEL1"/>
    <property type="match status" value="3"/>
</dbReference>
<evidence type="ECO:0000256" key="5">
    <source>
        <dbReference type="SAM" id="MobiDB-lite"/>
    </source>
</evidence>
<keyword evidence="1" id="KW-0808">Transferase</keyword>
<dbReference type="InterPro" id="IPR008271">
    <property type="entry name" value="Ser/Thr_kinase_AS"/>
</dbReference>
<evidence type="ECO:0000259" key="6">
    <source>
        <dbReference type="PROSITE" id="PS50011"/>
    </source>
</evidence>
<feature type="compositionally biased region" description="Acidic residues" evidence="5">
    <location>
        <begin position="399"/>
        <end position="410"/>
    </location>
</feature>
<comment type="caution">
    <text evidence="7">The sequence shown here is derived from an EMBL/GenBank/DDBJ whole genome shotgun (WGS) entry which is preliminary data.</text>
</comment>
<keyword evidence="3 4" id="KW-0067">ATP-binding</keyword>
<proteinExistence type="predicted"/>
<feature type="compositionally biased region" description="Basic and acidic residues" evidence="5">
    <location>
        <begin position="439"/>
        <end position="448"/>
    </location>
</feature>
<dbReference type="SMART" id="SM00220">
    <property type="entry name" value="S_TKc"/>
    <property type="match status" value="1"/>
</dbReference>
<evidence type="ECO:0000256" key="4">
    <source>
        <dbReference type="PROSITE-ProRule" id="PRU10141"/>
    </source>
</evidence>
<feature type="compositionally biased region" description="Low complexity" evidence="5">
    <location>
        <begin position="459"/>
        <end position="470"/>
    </location>
</feature>
<dbReference type="InterPro" id="IPR000719">
    <property type="entry name" value="Prot_kinase_dom"/>
</dbReference>
<dbReference type="Pfam" id="PF08238">
    <property type="entry name" value="Sel1"/>
    <property type="match status" value="3"/>
</dbReference>
<dbReference type="PROSITE" id="PS00108">
    <property type="entry name" value="PROTEIN_KINASE_ST"/>
    <property type="match status" value="1"/>
</dbReference>
<dbReference type="CDD" id="cd13999">
    <property type="entry name" value="STKc_MAP3K-like"/>
    <property type="match status" value="1"/>
</dbReference>
<dbReference type="InterPro" id="IPR051681">
    <property type="entry name" value="Ser/Thr_Kinases-Pseudokinases"/>
</dbReference>
<evidence type="ECO:0000313" key="7">
    <source>
        <dbReference type="EMBL" id="KAK8876560.1"/>
    </source>
</evidence>
<feature type="region of interest" description="Disordered" evidence="5">
    <location>
        <begin position="328"/>
        <end position="526"/>
    </location>
</feature>
<reference evidence="7 8" key="1">
    <citation type="submission" date="2024-04" db="EMBL/GenBank/DDBJ databases">
        <title>Tritrichomonas musculus Genome.</title>
        <authorList>
            <person name="Alves-Ferreira E."/>
            <person name="Grigg M."/>
            <person name="Lorenzi H."/>
            <person name="Galac M."/>
        </authorList>
    </citation>
    <scope>NUCLEOTIDE SEQUENCE [LARGE SCALE GENOMIC DNA]</scope>
    <source>
        <strain evidence="7 8">EAF2021</strain>
    </source>
</reference>
<dbReference type="Gene3D" id="1.25.40.10">
    <property type="entry name" value="Tetratricopeptide repeat domain"/>
    <property type="match status" value="1"/>
</dbReference>
<name>A0ABR2JF25_9EUKA</name>
<dbReference type="SUPFAM" id="SSF56112">
    <property type="entry name" value="Protein kinase-like (PK-like)"/>
    <property type="match status" value="1"/>
</dbReference>
<dbReference type="InterPro" id="IPR001245">
    <property type="entry name" value="Ser-Thr/Tyr_kinase_cat_dom"/>
</dbReference>
<dbReference type="InterPro" id="IPR011009">
    <property type="entry name" value="Kinase-like_dom_sf"/>
</dbReference>
<dbReference type="Gene3D" id="1.10.510.10">
    <property type="entry name" value="Transferase(Phosphotransferase) domain 1"/>
    <property type="match status" value="1"/>
</dbReference>
<feature type="compositionally biased region" description="Polar residues" evidence="5">
    <location>
        <begin position="501"/>
        <end position="510"/>
    </location>
</feature>
<keyword evidence="1" id="KW-0723">Serine/threonine-protein kinase</keyword>
<keyword evidence="1" id="KW-0418">Kinase</keyword>
<sequence>MTLDNTVMLDDYVKLDRIGYGSFGEVHQIMYKKTGEIYAAKSALRPLDENSKSEIRDLKRELDILSSLDHKSVLKFVGFYPKNFNKEDKPTIITEYMPNGSLEQILSLKNINLASIGWDDTQKLITIYGIASAMKYLHQNKIIHRDLKPGNILLDEYLIPKIADFGLSKIIHSNDDSKTTESTQKLRGTPIYMAPEIWNELEYTASCDVYAFGLIIYEILLYEQPFKNIQIFEVAYRVTNNIRPEINDELPASYKNLIEKCWSQNPEDRPTFDKIVEVLENDDGFITENIDEKKYQNFIEYIKNDKISASSLFSKVDLKSKLEEIQSENISDDSTKEKSKRSEKNKKTKSSKDPTKRKVKRKSAKDGTKNHKRRKHRKSNQEDSRNSGNNDNKNPIKDDSEDSLNNDEPNDLLRKNSTNANNYNSDDSFKSDSNSSNKDNSKDPLKINEEDDFIRRRSANINNDNSNISLDHIDSEDSLRNNSENSDKDDSDNLIVENPRESTQNKSKNFQKSDTKKSSQKVPYEIERKSNNNIDDAHYVHKLYQMGLKTYHGIKCMADHSLSARYFQKAAHREHAKSQLIYANMLYSGDGVPENKKRSAFYFKLAADGGSVDAMKFYALMLQKGVGIPVDLKQSDFYSKMAAEMENK</sequence>
<evidence type="ECO:0000256" key="3">
    <source>
        <dbReference type="ARBA" id="ARBA00022840"/>
    </source>
</evidence>
<accession>A0ABR2JF25</accession>
<feature type="domain" description="Protein kinase" evidence="6">
    <location>
        <begin position="12"/>
        <end position="286"/>
    </location>
</feature>
<dbReference type="InterPro" id="IPR006597">
    <property type="entry name" value="Sel1-like"/>
</dbReference>